<feature type="transmembrane region" description="Helical" evidence="1">
    <location>
        <begin position="147"/>
        <end position="168"/>
    </location>
</feature>
<feature type="transmembrane region" description="Helical" evidence="1">
    <location>
        <begin position="407"/>
        <end position="423"/>
    </location>
</feature>
<feature type="transmembrane region" description="Helical" evidence="1">
    <location>
        <begin position="312"/>
        <end position="330"/>
    </location>
</feature>
<organism evidence="2">
    <name type="scientific">Christensenella massiliensis</name>
    <dbReference type="NCBI Taxonomy" id="1805714"/>
    <lineage>
        <taxon>Bacteria</taxon>
        <taxon>Bacillati</taxon>
        <taxon>Bacillota</taxon>
        <taxon>Clostridia</taxon>
        <taxon>Christensenellales</taxon>
        <taxon>Christensenellaceae</taxon>
        <taxon>Christensenella</taxon>
    </lineage>
</organism>
<keyword evidence="1" id="KW-0812">Transmembrane</keyword>
<dbReference type="PANTHER" id="PTHR38454:SF1">
    <property type="entry name" value="INTEGRAL MEMBRANE PROTEIN"/>
    <property type="match status" value="1"/>
</dbReference>
<feature type="transmembrane region" description="Helical" evidence="1">
    <location>
        <begin position="188"/>
        <end position="219"/>
    </location>
</feature>
<proteinExistence type="predicted"/>
<feature type="transmembrane region" description="Helical" evidence="1">
    <location>
        <begin position="15"/>
        <end position="35"/>
    </location>
</feature>
<accession>A0AAU8A8K2</accession>
<dbReference type="EMBL" id="CP117826">
    <property type="protein sequence ID" value="XCC62166.1"/>
    <property type="molecule type" value="Genomic_DNA"/>
</dbReference>
<feature type="transmembrane region" description="Helical" evidence="1">
    <location>
        <begin position="482"/>
        <end position="501"/>
    </location>
</feature>
<dbReference type="RefSeq" id="WP_353423413.1">
    <property type="nucleotide sequence ID" value="NZ_CP117826.1"/>
</dbReference>
<feature type="transmembrane region" description="Helical" evidence="1">
    <location>
        <begin position="351"/>
        <end position="373"/>
    </location>
</feature>
<protein>
    <submittedName>
        <fullName evidence="2">YfhO family protein</fullName>
    </submittedName>
</protein>
<reference evidence="2" key="1">
    <citation type="submission" date="2023-02" db="EMBL/GenBank/DDBJ databases">
        <title>Gut commensal Christensenella minuta modulates host metabolism via a new class of secondary bile acids.</title>
        <authorList>
            <person name="Liu C."/>
        </authorList>
    </citation>
    <scope>NUCLEOTIDE SEQUENCE</scope>
    <source>
        <strain evidence="2">CA70</strain>
    </source>
</reference>
<keyword evidence="1" id="KW-0472">Membrane</keyword>
<sequence length="954" mass="107360">MTELGNSKKQYQKSVLWLLLLITIGILIIYFQFLFKGTPYLFWTSGSDTRDSYLMKYSGIVNKIVSGDTALWDFHSGMGSNVLMSQSIVFDPYAIILYVGGIIGGIQTIPFLLVIMTVLKIYGAGLTCYLFLTALKIEEAPKIFASIMYAFCGFLTLWGQHYFFGAYFTLMPLLLWTLEKSFTESRYLIGVSIFTAISCISAVYFAYMALIVDFIYVLLRFVIRNEKVCWKLFLKQVLPMILAVMIGILVSAVILLPVVYGMLTQSTRLGTSESLADKLANAEYYYDLKTTILRMFSNNMLGVENNLALSAANYYTMPCLFFSLLFLLVFPQYIAGLLRKKDFLKNKAARIIGAAAIALLILSPAISIILNGFAEASSRVFYCVLPFFAVFSAVGLQSILKEKRLNVWLLLGTSIAGVMVFLYTYNRVIVNGPMAEEAWFKEFLIADTVVFIAMAFLLWRLGKKSKGSLKAGPWWKAHGHQLLTACLMILLMGNVIADSYITNNKRDLGTQEALDRLYSEDIEQVIAEIEKNDNSFFRMEKDFTDVSYYKEAEAQQYYGVSSYSSLGSNSSLAFYQNIWPEIAIGEGRVSLYERIAMQNPFRESLAGVKYILSRNDDLENEFYQRAAQAGEVTAYRNILTDGIGTFHSCGTFIRPEDIQSKSLLEQLVLLGAGTVVSDSSLSEEAFLDADQFLEDHVERLPPDEVIAEEGIWTYGDILIEENSFPGMIQAVAQDNDTSIVLEINQDIWEGNPGKNLYCSFSIGSMESNELQVCYTLQNGNKSYETYKTHYFPQYNRDVIIEIPYKTQSVTFTAIQPFGEQGLGRFQLKKFAFAYIEETPTAKGCGEVFFEKPAKDNRVTGSAVVDKAGIVSAAIPCEKGWRVYVDGEEQETIPVNYGFSGVLIQPGAHEIEFRYETPMLKLGAIVSGIGIGCFVLFYWLYVRKKTIIEDDHDKE</sequence>
<keyword evidence="1" id="KW-1133">Transmembrane helix</keyword>
<dbReference type="PANTHER" id="PTHR38454">
    <property type="entry name" value="INTEGRAL MEMBRANE PROTEIN-RELATED"/>
    <property type="match status" value="1"/>
</dbReference>
<evidence type="ECO:0000313" key="2">
    <source>
        <dbReference type="EMBL" id="XCC62166.1"/>
    </source>
</evidence>
<dbReference type="Pfam" id="PF09586">
    <property type="entry name" value="YfhO"/>
    <property type="match status" value="1"/>
</dbReference>
<name>A0AAU8A8K2_9FIRM</name>
<feature type="transmembrane region" description="Helical" evidence="1">
    <location>
        <begin position="88"/>
        <end position="106"/>
    </location>
</feature>
<dbReference type="InterPro" id="IPR018580">
    <property type="entry name" value="Uncharacterised_YfhO"/>
</dbReference>
<feature type="transmembrane region" description="Helical" evidence="1">
    <location>
        <begin position="921"/>
        <end position="940"/>
    </location>
</feature>
<feature type="transmembrane region" description="Helical" evidence="1">
    <location>
        <begin position="240"/>
        <end position="263"/>
    </location>
</feature>
<feature type="transmembrane region" description="Helical" evidence="1">
    <location>
        <begin position="379"/>
        <end position="400"/>
    </location>
</feature>
<evidence type="ECO:0000256" key="1">
    <source>
        <dbReference type="SAM" id="Phobius"/>
    </source>
</evidence>
<dbReference type="AlphaFoldDB" id="A0AAU8A8K2"/>
<gene>
    <name evidence="2" type="ORF">PUP29_11625</name>
</gene>
<feature type="transmembrane region" description="Helical" evidence="1">
    <location>
        <begin position="443"/>
        <end position="461"/>
    </location>
</feature>